<sequence length="172" mass="19016">MVIVGRSPVVYGTCCPVVGIYQEGRFELSPFHGFLRFSPSCRKITFENKLRHSVEAQARGGGGGQKSGERQCKRGLFSWPVHLRSSIASLLKCSYNCTMFPGRSHLFSSEKEVHRSWAQAIYARGFSGLAKSTGARLFHDSSSLRRSSSVVVLYRTQYAVHGSRAFSLSSAT</sequence>
<accession>A0A9P8XZB6</accession>
<dbReference type="GeneID" id="70178052"/>
<dbReference type="AlphaFoldDB" id="A0A9P8XZB6"/>
<proteinExistence type="predicted"/>
<keyword evidence="2" id="KW-1185">Reference proteome</keyword>
<protein>
    <submittedName>
        <fullName evidence="1">Uncharacterized protein</fullName>
    </submittedName>
</protein>
<dbReference type="Proteomes" id="UP000756346">
    <property type="component" value="Unassembled WGS sequence"/>
</dbReference>
<reference evidence="1" key="1">
    <citation type="journal article" date="2021" name="Nat. Commun.">
        <title>Genetic determinants of endophytism in the Arabidopsis root mycobiome.</title>
        <authorList>
            <person name="Mesny F."/>
            <person name="Miyauchi S."/>
            <person name="Thiergart T."/>
            <person name="Pickel B."/>
            <person name="Atanasova L."/>
            <person name="Karlsson M."/>
            <person name="Huettel B."/>
            <person name="Barry K.W."/>
            <person name="Haridas S."/>
            <person name="Chen C."/>
            <person name="Bauer D."/>
            <person name="Andreopoulos W."/>
            <person name="Pangilinan J."/>
            <person name="LaButti K."/>
            <person name="Riley R."/>
            <person name="Lipzen A."/>
            <person name="Clum A."/>
            <person name="Drula E."/>
            <person name="Henrissat B."/>
            <person name="Kohler A."/>
            <person name="Grigoriev I.V."/>
            <person name="Martin F.M."/>
            <person name="Hacquard S."/>
        </authorList>
    </citation>
    <scope>NUCLEOTIDE SEQUENCE</scope>
    <source>
        <strain evidence="1">MPI-CAGE-CH-0230</strain>
    </source>
</reference>
<evidence type="ECO:0000313" key="1">
    <source>
        <dbReference type="EMBL" id="KAH7025907.1"/>
    </source>
</evidence>
<gene>
    <name evidence="1" type="ORF">B0I36DRAFT_150851</name>
</gene>
<dbReference type="EMBL" id="JAGTJQ010000008">
    <property type="protein sequence ID" value="KAH7025907.1"/>
    <property type="molecule type" value="Genomic_DNA"/>
</dbReference>
<dbReference type="RefSeq" id="XP_046009124.1">
    <property type="nucleotide sequence ID" value="XM_046148506.1"/>
</dbReference>
<evidence type="ECO:0000313" key="2">
    <source>
        <dbReference type="Proteomes" id="UP000756346"/>
    </source>
</evidence>
<organism evidence="1 2">
    <name type="scientific">Microdochium trichocladiopsis</name>
    <dbReference type="NCBI Taxonomy" id="1682393"/>
    <lineage>
        <taxon>Eukaryota</taxon>
        <taxon>Fungi</taxon>
        <taxon>Dikarya</taxon>
        <taxon>Ascomycota</taxon>
        <taxon>Pezizomycotina</taxon>
        <taxon>Sordariomycetes</taxon>
        <taxon>Xylariomycetidae</taxon>
        <taxon>Xylariales</taxon>
        <taxon>Microdochiaceae</taxon>
        <taxon>Microdochium</taxon>
    </lineage>
</organism>
<name>A0A9P8XZB6_9PEZI</name>
<comment type="caution">
    <text evidence="1">The sequence shown here is derived from an EMBL/GenBank/DDBJ whole genome shotgun (WGS) entry which is preliminary data.</text>
</comment>